<comment type="subcellular location">
    <subcellularLocation>
        <location evidence="2">Cell membrane</location>
        <topology evidence="2">Single-pass type II membrane protein</topology>
    </subcellularLocation>
    <subcellularLocation>
        <location evidence="9">Membrane</location>
        <topology evidence="9">Single-pass type II membrane protein</topology>
    </subcellularLocation>
</comment>
<evidence type="ECO:0000256" key="2">
    <source>
        <dbReference type="ARBA" id="ARBA00004401"/>
    </source>
</evidence>
<accession>G5JZV3</accession>
<evidence type="ECO:0000256" key="6">
    <source>
        <dbReference type="ARBA" id="ARBA00022801"/>
    </source>
</evidence>
<dbReference type="InterPro" id="IPR036286">
    <property type="entry name" value="LexA/Signal_pep-like_sf"/>
</dbReference>
<reference evidence="11 12" key="1">
    <citation type="journal article" date="2014" name="Int. J. Syst. Evol. Microbiol.">
        <title>Phylogenomics and the dynamic genome evolution of the genus Streptococcus.</title>
        <authorList>
            <consortium name="The Broad Institute Genome Sequencing Platform"/>
            <person name="Richards V.P."/>
            <person name="Palmer S.R."/>
            <person name="Pavinski Bitar P.D."/>
            <person name="Qin X."/>
            <person name="Weinstock G.M."/>
            <person name="Highlander S.K."/>
            <person name="Town C.D."/>
            <person name="Burne R.A."/>
            <person name="Stanhope M.J."/>
        </authorList>
    </citation>
    <scope>NUCLEOTIDE SEQUENCE [LARGE SCALE GENOMIC DNA]</scope>
    <source>
        <strain evidence="11 12">707-05</strain>
    </source>
</reference>
<dbReference type="PANTHER" id="PTHR43390">
    <property type="entry name" value="SIGNAL PEPTIDASE I"/>
    <property type="match status" value="1"/>
</dbReference>
<dbReference type="InterPro" id="IPR019533">
    <property type="entry name" value="Peptidase_S26"/>
</dbReference>
<dbReference type="Proteomes" id="UP000003330">
    <property type="component" value="Unassembled WGS sequence"/>
</dbReference>
<dbReference type="InterPro" id="IPR000223">
    <property type="entry name" value="Pept_S26A_signal_pept_1"/>
</dbReference>
<proteinExistence type="inferred from homology"/>
<evidence type="ECO:0000259" key="10">
    <source>
        <dbReference type="Pfam" id="PF10502"/>
    </source>
</evidence>
<feature type="active site" evidence="7">
    <location>
        <position position="35"/>
    </location>
</feature>
<dbReference type="GO" id="GO:0009003">
    <property type="term" value="F:signal peptidase activity"/>
    <property type="evidence" value="ECO:0007669"/>
    <property type="project" value="UniProtKB-EC"/>
</dbReference>
<comment type="catalytic activity">
    <reaction evidence="1 8">
        <text>Cleavage of hydrophobic, N-terminal signal or leader sequences from secreted and periplasmic proteins.</text>
        <dbReference type="EC" id="3.4.21.89"/>
    </reaction>
</comment>
<feature type="domain" description="Peptidase S26" evidence="10">
    <location>
        <begin position="6"/>
        <end position="188"/>
    </location>
</feature>
<dbReference type="RefSeq" id="WP_008087383.1">
    <property type="nucleotide sequence ID" value="NZ_AEUX02000001.1"/>
</dbReference>
<keyword evidence="6 8" id="KW-0378">Hydrolase</keyword>
<dbReference type="GO" id="GO:0004252">
    <property type="term" value="F:serine-type endopeptidase activity"/>
    <property type="evidence" value="ECO:0007669"/>
    <property type="project" value="InterPro"/>
</dbReference>
<gene>
    <name evidence="11" type="primary">lepB_1</name>
    <name evidence="11" type="ORF">STRIC_0817</name>
</gene>
<dbReference type="Pfam" id="PF10502">
    <property type="entry name" value="Peptidase_S26"/>
    <property type="match status" value="1"/>
</dbReference>
<comment type="similarity">
    <text evidence="3 9">Belongs to the peptidase S26 family.</text>
</comment>
<evidence type="ECO:0000256" key="3">
    <source>
        <dbReference type="ARBA" id="ARBA00009370"/>
    </source>
</evidence>
<dbReference type="PROSITE" id="PS00501">
    <property type="entry name" value="SPASE_I_1"/>
    <property type="match status" value="1"/>
</dbReference>
<dbReference type="GO" id="GO:0005886">
    <property type="term" value="C:plasma membrane"/>
    <property type="evidence" value="ECO:0007669"/>
    <property type="project" value="UniProtKB-SubCell"/>
</dbReference>
<dbReference type="PRINTS" id="PR00727">
    <property type="entry name" value="LEADERPTASE"/>
</dbReference>
<evidence type="ECO:0000313" key="12">
    <source>
        <dbReference type="Proteomes" id="UP000003330"/>
    </source>
</evidence>
<dbReference type="MEROPS" id="S26.015"/>
<keyword evidence="12" id="KW-1185">Reference proteome</keyword>
<sequence length="198" mass="22935">MRHFIKEWGLFTLFLVLFGLSRLFLWQPVKVDGHSMDPTLADSERLLVLNHAKIDRFDIVVAREFENGQKKDIVKRVVGMPGDKIAYMDDTLYINGQKTAEPYLVKYLAEFKKDNLYDTYSYNRLFQQLAENSAAFTTSSDGKTSFEVTVPKGQYYLLGDDRIVSRDSREVGPFQKEAIVGEVKARFWPIKKAHLFKH</sequence>
<evidence type="ECO:0000256" key="4">
    <source>
        <dbReference type="ARBA" id="ARBA00013208"/>
    </source>
</evidence>
<dbReference type="EC" id="3.4.21.89" evidence="4 8"/>
<dbReference type="SUPFAM" id="SSF51306">
    <property type="entry name" value="LexA/Signal peptidase"/>
    <property type="match status" value="1"/>
</dbReference>
<dbReference type="InterPro" id="IPR019756">
    <property type="entry name" value="Pept_S26A_signal_pept_1_Ser-AS"/>
</dbReference>
<dbReference type="NCBIfam" id="TIGR02227">
    <property type="entry name" value="sigpep_I_bact"/>
    <property type="match status" value="1"/>
</dbReference>
<name>G5JZV3_9STRE</name>
<evidence type="ECO:0000256" key="5">
    <source>
        <dbReference type="ARBA" id="ARBA00022670"/>
    </source>
</evidence>
<dbReference type="PANTHER" id="PTHR43390:SF1">
    <property type="entry name" value="CHLOROPLAST PROCESSING PEPTIDASE"/>
    <property type="match status" value="1"/>
</dbReference>
<evidence type="ECO:0000256" key="8">
    <source>
        <dbReference type="RuleBase" id="RU003993"/>
    </source>
</evidence>
<comment type="caution">
    <text evidence="11">The sequence shown here is derived from an EMBL/GenBank/DDBJ whole genome shotgun (WGS) entry which is preliminary data.</text>
</comment>
<dbReference type="CDD" id="cd06530">
    <property type="entry name" value="S26_SPase_I"/>
    <property type="match status" value="1"/>
</dbReference>
<evidence type="ECO:0000256" key="9">
    <source>
        <dbReference type="RuleBase" id="RU362042"/>
    </source>
</evidence>
<evidence type="ECO:0000256" key="7">
    <source>
        <dbReference type="PIRSR" id="PIRSR600223-1"/>
    </source>
</evidence>
<dbReference type="EMBL" id="AEUX02000001">
    <property type="protein sequence ID" value="EHI71004.1"/>
    <property type="molecule type" value="Genomic_DNA"/>
</dbReference>
<dbReference type="STRING" id="764299.STRIC_0817"/>
<dbReference type="GO" id="GO:0006465">
    <property type="term" value="P:signal peptide processing"/>
    <property type="evidence" value="ECO:0007669"/>
    <property type="project" value="InterPro"/>
</dbReference>
<evidence type="ECO:0000256" key="1">
    <source>
        <dbReference type="ARBA" id="ARBA00000677"/>
    </source>
</evidence>
<dbReference type="Gene3D" id="2.10.109.10">
    <property type="entry name" value="Umud Fragment, subunit A"/>
    <property type="match status" value="1"/>
</dbReference>
<evidence type="ECO:0000313" key="11">
    <source>
        <dbReference type="EMBL" id="EHI71004.1"/>
    </source>
</evidence>
<organism evidence="11 12">
    <name type="scientific">Streptococcus ictaluri 707-05</name>
    <dbReference type="NCBI Taxonomy" id="764299"/>
    <lineage>
        <taxon>Bacteria</taxon>
        <taxon>Bacillati</taxon>
        <taxon>Bacillota</taxon>
        <taxon>Bacilli</taxon>
        <taxon>Lactobacillales</taxon>
        <taxon>Streptococcaceae</taxon>
        <taxon>Streptococcus</taxon>
    </lineage>
</organism>
<feature type="active site" evidence="7">
    <location>
        <position position="75"/>
    </location>
</feature>
<dbReference type="InterPro" id="IPR019757">
    <property type="entry name" value="Pept_S26A_signal_pept_1_Lys-AS"/>
</dbReference>
<dbReference type="eggNOG" id="COG0681">
    <property type="taxonomic scope" value="Bacteria"/>
</dbReference>
<dbReference type="PROSITE" id="PS00760">
    <property type="entry name" value="SPASE_I_2"/>
    <property type="match status" value="1"/>
</dbReference>
<dbReference type="AlphaFoldDB" id="G5JZV3"/>
<protein>
    <recommendedName>
        <fullName evidence="4 8">Signal peptidase I</fullName>
        <ecNumber evidence="4 8">3.4.21.89</ecNumber>
    </recommendedName>
</protein>
<keyword evidence="5 8" id="KW-0645">Protease</keyword>